<dbReference type="Proteomes" id="UP001218895">
    <property type="component" value="Chromosome"/>
</dbReference>
<keyword evidence="4" id="KW-1185">Reference proteome</keyword>
<dbReference type="GeneID" id="79950989"/>
<dbReference type="PANTHER" id="PTHR46268">
    <property type="entry name" value="STRESS RESPONSE PROTEIN NHAX"/>
    <property type="match status" value="1"/>
</dbReference>
<evidence type="ECO:0000256" key="1">
    <source>
        <dbReference type="ARBA" id="ARBA00008791"/>
    </source>
</evidence>
<proteinExistence type="inferred from homology"/>
<dbReference type="InterPro" id="IPR014729">
    <property type="entry name" value="Rossmann-like_a/b/a_fold"/>
</dbReference>
<organism evidence="3 4">
    <name type="scientific">Methanomicrobium antiquum</name>
    <dbReference type="NCBI Taxonomy" id="487686"/>
    <lineage>
        <taxon>Archaea</taxon>
        <taxon>Methanobacteriati</taxon>
        <taxon>Methanobacteriota</taxon>
        <taxon>Stenosarchaea group</taxon>
        <taxon>Methanomicrobia</taxon>
        <taxon>Methanomicrobiales</taxon>
        <taxon>Methanomicrobiaceae</taxon>
        <taxon>Methanomicrobium</taxon>
    </lineage>
</organism>
<name>A0AAF0JM28_9EURY</name>
<evidence type="ECO:0000313" key="3">
    <source>
        <dbReference type="EMBL" id="WFN36702.1"/>
    </source>
</evidence>
<protein>
    <submittedName>
        <fullName evidence="3">Universal stress protein</fullName>
    </submittedName>
</protein>
<feature type="domain" description="UspA" evidence="2">
    <location>
        <begin position="1"/>
        <end position="140"/>
    </location>
</feature>
<dbReference type="InterPro" id="IPR006015">
    <property type="entry name" value="Universal_stress_UspA"/>
</dbReference>
<sequence>MYKKILLATDGSENARRAGRQAAGLAEELSSEIIIGYIFSSPPSQSKMAKANFDVHSILKEDAKNAISETINLFEEKNLTYTLKVAIGEPASEICGIAEKENADLLIIGSRGLGTIKGAVIGSVSHKVAHQAKCPVMIVK</sequence>
<dbReference type="Gene3D" id="3.40.50.620">
    <property type="entry name" value="HUPs"/>
    <property type="match status" value="1"/>
</dbReference>
<dbReference type="PANTHER" id="PTHR46268:SF6">
    <property type="entry name" value="UNIVERSAL STRESS PROTEIN UP12"/>
    <property type="match status" value="1"/>
</dbReference>
<dbReference type="InterPro" id="IPR006016">
    <property type="entry name" value="UspA"/>
</dbReference>
<dbReference type="Pfam" id="PF00582">
    <property type="entry name" value="Usp"/>
    <property type="match status" value="1"/>
</dbReference>
<dbReference type="AlphaFoldDB" id="A0AAF0JM28"/>
<dbReference type="CDD" id="cd00293">
    <property type="entry name" value="USP-like"/>
    <property type="match status" value="1"/>
</dbReference>
<reference evidence="3" key="1">
    <citation type="submission" date="2022-01" db="EMBL/GenBank/DDBJ databases">
        <title>Complete genome of Methanomicrobium antiquum DSM 21220.</title>
        <authorList>
            <person name="Chen S.-C."/>
            <person name="You Y.-T."/>
            <person name="Zhou Y.-Z."/>
            <person name="Lai M.-C."/>
        </authorList>
    </citation>
    <scope>NUCLEOTIDE SEQUENCE</scope>
    <source>
        <strain evidence="3">DSM 21220</strain>
    </source>
</reference>
<dbReference type="EMBL" id="CP091092">
    <property type="protein sequence ID" value="WFN36702.1"/>
    <property type="molecule type" value="Genomic_DNA"/>
</dbReference>
<evidence type="ECO:0000313" key="4">
    <source>
        <dbReference type="Proteomes" id="UP001218895"/>
    </source>
</evidence>
<accession>A0AAF0JM28</accession>
<dbReference type="RefSeq" id="WP_278099539.1">
    <property type="nucleotide sequence ID" value="NZ_CP091092.1"/>
</dbReference>
<dbReference type="PRINTS" id="PR01438">
    <property type="entry name" value="UNVRSLSTRESS"/>
</dbReference>
<gene>
    <name evidence="3" type="ORF">L1994_11275</name>
</gene>
<dbReference type="KEGG" id="manq:L1994_11275"/>
<dbReference type="SUPFAM" id="SSF52402">
    <property type="entry name" value="Adenine nucleotide alpha hydrolases-like"/>
    <property type="match status" value="1"/>
</dbReference>
<evidence type="ECO:0000259" key="2">
    <source>
        <dbReference type="Pfam" id="PF00582"/>
    </source>
</evidence>
<comment type="similarity">
    <text evidence="1">Belongs to the universal stress protein A family.</text>
</comment>